<proteinExistence type="predicted"/>
<dbReference type="EnsemblMetazoa" id="G16302.1">
    <property type="protein sequence ID" value="G16302.1:cds"/>
    <property type="gene ID" value="G16302"/>
</dbReference>
<evidence type="ECO:0000313" key="2">
    <source>
        <dbReference type="Proteomes" id="UP000005408"/>
    </source>
</evidence>
<name>A0A8W8IXL1_MAGGI</name>
<reference evidence="1" key="1">
    <citation type="submission" date="2022-08" db="UniProtKB">
        <authorList>
            <consortium name="EnsemblMetazoa"/>
        </authorList>
    </citation>
    <scope>IDENTIFICATION</scope>
    <source>
        <strain evidence="1">05x7-T-G4-1.051#20</strain>
    </source>
</reference>
<keyword evidence="2" id="KW-1185">Reference proteome</keyword>
<protein>
    <submittedName>
        <fullName evidence="1">Uncharacterized protein</fullName>
    </submittedName>
</protein>
<evidence type="ECO:0000313" key="1">
    <source>
        <dbReference type="EnsemblMetazoa" id="G16302.1:cds"/>
    </source>
</evidence>
<dbReference type="AlphaFoldDB" id="A0A8W8IXL1"/>
<accession>A0A8W8IXL1</accession>
<dbReference type="Proteomes" id="UP000005408">
    <property type="component" value="Unassembled WGS sequence"/>
</dbReference>
<organism evidence="1 2">
    <name type="scientific">Magallana gigas</name>
    <name type="common">Pacific oyster</name>
    <name type="synonym">Crassostrea gigas</name>
    <dbReference type="NCBI Taxonomy" id="29159"/>
    <lineage>
        <taxon>Eukaryota</taxon>
        <taxon>Metazoa</taxon>
        <taxon>Spiralia</taxon>
        <taxon>Lophotrochozoa</taxon>
        <taxon>Mollusca</taxon>
        <taxon>Bivalvia</taxon>
        <taxon>Autobranchia</taxon>
        <taxon>Pteriomorphia</taxon>
        <taxon>Ostreida</taxon>
        <taxon>Ostreoidea</taxon>
        <taxon>Ostreidae</taxon>
        <taxon>Magallana</taxon>
    </lineage>
</organism>
<sequence>MANVTIIPINRINKITGDLVEYGHITWINPGFKASSIVFSELVHKSEDPGVLIIGQSADYSTFAVTNPGMYKYLAVNRTDLNKFLYIEKP</sequence>